<evidence type="ECO:0000256" key="3">
    <source>
        <dbReference type="ARBA" id="ARBA00022723"/>
    </source>
</evidence>
<dbReference type="Gene3D" id="3.40.1190.20">
    <property type="match status" value="1"/>
</dbReference>
<dbReference type="GO" id="GO:0008902">
    <property type="term" value="F:hydroxymethylpyrimidine kinase activity"/>
    <property type="evidence" value="ECO:0007669"/>
    <property type="project" value="TreeGrafter"/>
</dbReference>
<dbReference type="UniPathway" id="UPA00060">
    <property type="reaction ID" value="UER00138"/>
</dbReference>
<dbReference type="InterPro" id="IPR013749">
    <property type="entry name" value="PM/HMP-P_kinase-1"/>
</dbReference>
<feature type="domain" description="Thiamine phosphate synthase/TenI" evidence="14">
    <location>
        <begin position="320"/>
        <end position="490"/>
    </location>
</feature>
<dbReference type="PANTHER" id="PTHR20858">
    <property type="entry name" value="PHOSPHOMETHYLPYRIMIDINE KINASE"/>
    <property type="match status" value="1"/>
</dbReference>
<sequence length="514" mass="55682">MSEVVWTIAGSDSGGGAGIQADLKAMHSFCVHGCSAITALTAQNSLGVEALNPVTQAVLESQLQALANDLRPQAIKIGMLANVQQIQLVAEHLRYYRDNWPCPPYVVYDPVAIATSGDSLIEEDAQDDIADAIKTHLLPLVDVITPNVHETQMLTGIYLIGPDALREAAKRLQQWGAKSVVIKGGHWDYPQGYCVDYCREGEQEYWLGNATITTPHSHGTGCTLSSVIASCLAKGYPLKDAFILGKAYINAGLKSAQRYGEGIGPVAQTRWPSELADFPQVIEPGSWLGDELDFPCAADFNYAAGFAPCPQQLGLYAVVDSVDWLQLCLEHGVKTVQLRMKDCHGEQLEEAIKQAIALGRAHDAQVFINDHWQLALKHGAYGVHLGQQDLHNANLRAIQDAGLRLGLSTHGFYEMLLAHNYRPSYIALGAIYPTTTKDMTGQIQGLQKLRHFVPLMQAHYPTVAIGGIDLTRIAAVVNTGVGSVAVVRAITEAAHPTQAIAQLQQAIKDGRSEQ</sequence>
<dbReference type="GO" id="GO:0005829">
    <property type="term" value="C:cytosol"/>
    <property type="evidence" value="ECO:0007669"/>
    <property type="project" value="TreeGrafter"/>
</dbReference>
<feature type="binding site" evidence="13">
    <location>
        <position position="370"/>
    </location>
    <ligand>
        <name>Mg(2+)</name>
        <dbReference type="ChEBI" id="CHEBI:18420"/>
    </ligand>
</feature>
<dbReference type="InterPro" id="IPR029056">
    <property type="entry name" value="Ribokinase-like"/>
</dbReference>
<keyword evidence="7 13" id="KW-0460">Magnesium</keyword>
<keyword evidence="6" id="KW-0067">ATP-binding</keyword>
<dbReference type="NCBIfam" id="NF002904">
    <property type="entry name" value="PRK03512.1"/>
    <property type="match status" value="1"/>
</dbReference>
<evidence type="ECO:0000259" key="14">
    <source>
        <dbReference type="Pfam" id="PF02581"/>
    </source>
</evidence>
<dbReference type="RefSeq" id="WP_045979248.1">
    <property type="nucleotide sequence ID" value="NZ_JXXY01000006.1"/>
</dbReference>
<dbReference type="GO" id="GO:0008972">
    <property type="term" value="F:phosphomethylpyrimidine kinase activity"/>
    <property type="evidence" value="ECO:0007669"/>
    <property type="project" value="InterPro"/>
</dbReference>
<evidence type="ECO:0000256" key="12">
    <source>
        <dbReference type="ARBA" id="ARBA00047883"/>
    </source>
</evidence>
<feature type="binding site" evidence="13">
    <location>
        <position position="389"/>
    </location>
    <ligand>
        <name>Mg(2+)</name>
        <dbReference type="ChEBI" id="CHEBI:18420"/>
    </ligand>
</feature>
<evidence type="ECO:0000256" key="5">
    <source>
        <dbReference type="ARBA" id="ARBA00022777"/>
    </source>
</evidence>
<dbReference type="NCBIfam" id="TIGR00693">
    <property type="entry name" value="thiE"/>
    <property type="match status" value="1"/>
</dbReference>
<comment type="caution">
    <text evidence="16">The sequence shown here is derived from an EMBL/GenBank/DDBJ whole genome shotgun (WGS) entry which is preliminary data.</text>
</comment>
<evidence type="ECO:0000313" key="17">
    <source>
        <dbReference type="Proteomes" id="UP000033664"/>
    </source>
</evidence>
<dbReference type="GO" id="GO:0000287">
    <property type="term" value="F:magnesium ion binding"/>
    <property type="evidence" value="ECO:0007669"/>
    <property type="project" value="UniProtKB-UniRule"/>
</dbReference>
<comment type="function">
    <text evidence="13">Condenses 4-methyl-5-(beta-hydroxyethyl)thiazole monophosphate (THZ-P) and 2-methyl-4-amino-5-hydroxymethyl pyrimidine pyrophosphate (HMP-PP) to form thiamine monophosphate (TMP).</text>
</comment>
<comment type="catalytic activity">
    <reaction evidence="11 13">
        <text>2-(2-carboxy-4-methylthiazol-5-yl)ethyl phosphate + 4-amino-2-methyl-5-(diphosphooxymethyl)pyrimidine + 2 H(+) = thiamine phosphate + CO2 + diphosphate</text>
        <dbReference type="Rhea" id="RHEA:47848"/>
        <dbReference type="ChEBI" id="CHEBI:15378"/>
        <dbReference type="ChEBI" id="CHEBI:16526"/>
        <dbReference type="ChEBI" id="CHEBI:33019"/>
        <dbReference type="ChEBI" id="CHEBI:37575"/>
        <dbReference type="ChEBI" id="CHEBI:57841"/>
        <dbReference type="ChEBI" id="CHEBI:62890"/>
        <dbReference type="EC" id="2.5.1.3"/>
    </reaction>
</comment>
<comment type="cofactor">
    <cofactor evidence="13">
        <name>Mg(2+)</name>
        <dbReference type="ChEBI" id="CHEBI:18420"/>
    </cofactor>
    <text evidence="13">Binds 1 Mg(2+) ion per subunit.</text>
</comment>
<dbReference type="Pfam" id="PF08543">
    <property type="entry name" value="Phos_pyr_kin"/>
    <property type="match status" value="1"/>
</dbReference>
<evidence type="ECO:0000256" key="4">
    <source>
        <dbReference type="ARBA" id="ARBA00022741"/>
    </source>
</evidence>
<dbReference type="InterPro" id="IPR034291">
    <property type="entry name" value="TMP_synthase"/>
</dbReference>
<proteinExistence type="inferred from homology"/>
<dbReference type="Proteomes" id="UP000033664">
    <property type="component" value="Unassembled WGS sequence"/>
</dbReference>
<keyword evidence="3 13" id="KW-0479">Metal-binding</keyword>
<evidence type="ECO:0000259" key="15">
    <source>
        <dbReference type="Pfam" id="PF08543"/>
    </source>
</evidence>
<comment type="similarity">
    <text evidence="13">Belongs to the thiamine-phosphate synthase family.</text>
</comment>
<feature type="binding site" evidence="13">
    <location>
        <begin position="434"/>
        <end position="436"/>
    </location>
    <ligand>
        <name>2-[(2R,5Z)-2-carboxy-4-methylthiazol-5(2H)-ylidene]ethyl phosphate</name>
        <dbReference type="ChEBI" id="CHEBI:62899"/>
    </ligand>
</feature>
<dbReference type="SUPFAM" id="SSF53613">
    <property type="entry name" value="Ribokinase-like"/>
    <property type="match status" value="1"/>
</dbReference>
<evidence type="ECO:0000313" key="16">
    <source>
        <dbReference type="EMBL" id="KJZ01864.1"/>
    </source>
</evidence>
<reference evidence="16 17" key="1">
    <citation type="journal article" date="2015" name="BMC Genomics">
        <title>Genome mining reveals unlocked bioactive potential of marine Gram-negative bacteria.</title>
        <authorList>
            <person name="Machado H."/>
            <person name="Sonnenschein E.C."/>
            <person name="Melchiorsen J."/>
            <person name="Gram L."/>
        </authorList>
    </citation>
    <scope>NUCLEOTIDE SEQUENCE [LARGE SCALE GENOMIC DNA]</scope>
    <source>
        <strain evidence="16 17">S3137</strain>
    </source>
</reference>
<dbReference type="Gene3D" id="3.20.20.70">
    <property type="entry name" value="Aldolase class I"/>
    <property type="match status" value="1"/>
</dbReference>
<comment type="catalytic activity">
    <reaction evidence="10 13">
        <text>4-methyl-5-(2-phosphooxyethyl)-thiazole + 4-amino-2-methyl-5-(diphosphooxymethyl)pyrimidine + H(+) = thiamine phosphate + diphosphate</text>
        <dbReference type="Rhea" id="RHEA:22328"/>
        <dbReference type="ChEBI" id="CHEBI:15378"/>
        <dbReference type="ChEBI" id="CHEBI:33019"/>
        <dbReference type="ChEBI" id="CHEBI:37575"/>
        <dbReference type="ChEBI" id="CHEBI:57841"/>
        <dbReference type="ChEBI" id="CHEBI:58296"/>
        <dbReference type="EC" id="2.5.1.3"/>
    </reaction>
</comment>
<dbReference type="PATRIC" id="fig|151081.8.peg.1710"/>
<dbReference type="FunFam" id="3.20.20.70:FF:000064">
    <property type="entry name" value="Thiamine-phosphate synthase"/>
    <property type="match status" value="1"/>
</dbReference>
<dbReference type="GO" id="GO:0009229">
    <property type="term" value="P:thiamine diphosphate biosynthetic process"/>
    <property type="evidence" value="ECO:0007669"/>
    <property type="project" value="UniProtKB-UniRule"/>
</dbReference>
<dbReference type="EMBL" id="JXXZ01000002">
    <property type="protein sequence ID" value="KJZ01864.1"/>
    <property type="molecule type" value="Genomic_DNA"/>
</dbReference>
<comment type="caution">
    <text evidence="13">Lacks conserved residue(s) required for the propagation of feature annotation.</text>
</comment>
<dbReference type="GO" id="GO:0009228">
    <property type="term" value="P:thiamine biosynthetic process"/>
    <property type="evidence" value="ECO:0007669"/>
    <property type="project" value="UniProtKB-KW"/>
</dbReference>
<dbReference type="Pfam" id="PF02581">
    <property type="entry name" value="TMP-TENI"/>
    <property type="match status" value="1"/>
</dbReference>
<dbReference type="OrthoDB" id="9810880at2"/>
<organism evidence="16 17">
    <name type="scientific">Pseudoalteromonas ruthenica</name>
    <dbReference type="NCBI Taxonomy" id="151081"/>
    <lineage>
        <taxon>Bacteria</taxon>
        <taxon>Pseudomonadati</taxon>
        <taxon>Pseudomonadota</taxon>
        <taxon>Gammaproteobacteria</taxon>
        <taxon>Alteromonadales</taxon>
        <taxon>Pseudoalteromonadaceae</taxon>
        <taxon>Pseudoalteromonas</taxon>
    </lineage>
</organism>
<evidence type="ECO:0000256" key="7">
    <source>
        <dbReference type="ARBA" id="ARBA00022842"/>
    </source>
</evidence>
<name>A0A0F4Q3F6_9GAMM</name>
<evidence type="ECO:0000256" key="9">
    <source>
        <dbReference type="ARBA" id="ARBA00023268"/>
    </source>
</evidence>
<dbReference type="InterPro" id="IPR013785">
    <property type="entry name" value="Aldolase_TIM"/>
</dbReference>
<evidence type="ECO:0000256" key="13">
    <source>
        <dbReference type="HAMAP-Rule" id="MF_00097"/>
    </source>
</evidence>
<dbReference type="InterPro" id="IPR036206">
    <property type="entry name" value="ThiamineP_synth_sf"/>
</dbReference>
<dbReference type="eggNOG" id="COG0352">
    <property type="taxonomic scope" value="Bacteria"/>
</dbReference>
<dbReference type="AlphaFoldDB" id="A0A0F4Q3F6"/>
<comment type="pathway">
    <text evidence="1 13">Cofactor biosynthesis; thiamine diphosphate biosynthesis; thiamine phosphate from 4-amino-2-methyl-5-diphosphomethylpyrimidine and 4-methyl-5-(2-phosphoethyl)-thiazole: step 1/1.</text>
</comment>
<evidence type="ECO:0000256" key="10">
    <source>
        <dbReference type="ARBA" id="ARBA00047334"/>
    </source>
</evidence>
<comment type="catalytic activity">
    <reaction evidence="12 13">
        <text>2-[(2R,5Z)-2-carboxy-4-methylthiazol-5(2H)-ylidene]ethyl phosphate + 4-amino-2-methyl-5-(diphosphooxymethyl)pyrimidine + 2 H(+) = thiamine phosphate + CO2 + diphosphate</text>
        <dbReference type="Rhea" id="RHEA:47844"/>
        <dbReference type="ChEBI" id="CHEBI:15378"/>
        <dbReference type="ChEBI" id="CHEBI:16526"/>
        <dbReference type="ChEBI" id="CHEBI:33019"/>
        <dbReference type="ChEBI" id="CHEBI:37575"/>
        <dbReference type="ChEBI" id="CHEBI:57841"/>
        <dbReference type="ChEBI" id="CHEBI:62899"/>
        <dbReference type="EC" id="2.5.1.3"/>
    </reaction>
</comment>
<accession>A0A0F4Q3F6</accession>
<feature type="binding site" evidence="13">
    <location>
        <begin position="337"/>
        <end position="341"/>
    </location>
    <ligand>
        <name>4-amino-2-methyl-5-(diphosphooxymethyl)pyrimidine</name>
        <dbReference type="ChEBI" id="CHEBI:57841"/>
    </ligand>
</feature>
<dbReference type="GO" id="GO:0004789">
    <property type="term" value="F:thiamine-phosphate diphosphorylase activity"/>
    <property type="evidence" value="ECO:0007669"/>
    <property type="project" value="UniProtKB-UniRule"/>
</dbReference>
<feature type="binding site" evidence="13">
    <location>
        <position position="408"/>
    </location>
    <ligand>
        <name>4-amino-2-methyl-5-(diphosphooxymethyl)pyrimidine</name>
        <dbReference type="ChEBI" id="CHEBI:57841"/>
    </ligand>
</feature>
<dbReference type="FunFam" id="3.40.1190.20:FF:000003">
    <property type="entry name" value="Phosphomethylpyrimidine kinase ThiD"/>
    <property type="match status" value="1"/>
</dbReference>
<dbReference type="PANTHER" id="PTHR20858:SF17">
    <property type="entry name" value="HYDROXYMETHYLPYRIMIDINE_PHOSPHOMETHYLPYRIMIDINE KINASE THI20-RELATED"/>
    <property type="match status" value="1"/>
</dbReference>
<dbReference type="GeneID" id="58227388"/>
<gene>
    <name evidence="13" type="primary">thiE</name>
    <name evidence="16" type="ORF">TW72_02665</name>
</gene>
<keyword evidence="2 13" id="KW-0808">Transferase</keyword>
<evidence type="ECO:0000256" key="1">
    <source>
        <dbReference type="ARBA" id="ARBA00005165"/>
    </source>
</evidence>
<keyword evidence="4" id="KW-0547">Nucleotide-binding</keyword>
<dbReference type="SUPFAM" id="SSF51391">
    <property type="entry name" value="Thiamin phosphate synthase"/>
    <property type="match status" value="1"/>
</dbReference>
<evidence type="ECO:0000256" key="11">
    <source>
        <dbReference type="ARBA" id="ARBA00047851"/>
    </source>
</evidence>
<protein>
    <recommendedName>
        <fullName evidence="13">Thiamine-phosphate synthase</fullName>
        <shortName evidence="13">TP synthase</shortName>
        <shortName evidence="13">TPS</shortName>
        <ecNumber evidence="13">2.5.1.3</ecNumber>
    </recommendedName>
    <alternativeName>
        <fullName evidence="13">Thiamine-phosphate pyrophosphorylase</fullName>
        <shortName evidence="13">TMP pyrophosphorylase</shortName>
        <shortName evidence="13">TMP-PPase</shortName>
    </alternativeName>
</protein>
<feature type="binding site" evidence="13">
    <location>
        <position position="467"/>
    </location>
    <ligand>
        <name>2-[(2R,5Z)-2-carboxy-4-methylthiazol-5(2H)-ylidene]ethyl phosphate</name>
        <dbReference type="ChEBI" id="CHEBI:62899"/>
    </ligand>
</feature>
<dbReference type="InterPro" id="IPR022998">
    <property type="entry name" value="ThiamineP_synth_TenI"/>
</dbReference>
<dbReference type="HAMAP" id="MF_00097">
    <property type="entry name" value="TMP_synthase"/>
    <property type="match status" value="1"/>
</dbReference>
<dbReference type="NCBIfam" id="TIGR00097">
    <property type="entry name" value="HMP-P_kinase"/>
    <property type="match status" value="1"/>
</dbReference>
<keyword evidence="9" id="KW-0511">Multifunctional enzyme</keyword>
<feature type="binding site" evidence="13">
    <location>
        <position position="437"/>
    </location>
    <ligand>
        <name>4-amino-2-methyl-5-(diphosphooxymethyl)pyrimidine</name>
        <dbReference type="ChEBI" id="CHEBI:57841"/>
    </ligand>
</feature>
<keyword evidence="8 13" id="KW-0784">Thiamine biosynthesis</keyword>
<keyword evidence="17" id="KW-1185">Reference proteome</keyword>
<keyword evidence="5 16" id="KW-0418">Kinase</keyword>
<evidence type="ECO:0000256" key="8">
    <source>
        <dbReference type="ARBA" id="ARBA00022977"/>
    </source>
</evidence>
<feature type="binding site" evidence="13">
    <location>
        <position position="369"/>
    </location>
    <ligand>
        <name>4-amino-2-methyl-5-(diphosphooxymethyl)pyrimidine</name>
        <dbReference type="ChEBI" id="CHEBI:57841"/>
    </ligand>
</feature>
<dbReference type="CDD" id="cd00564">
    <property type="entry name" value="TMP_TenI"/>
    <property type="match status" value="1"/>
</dbReference>
<dbReference type="CDD" id="cd01169">
    <property type="entry name" value="HMPP_kinase"/>
    <property type="match status" value="1"/>
</dbReference>
<evidence type="ECO:0000256" key="2">
    <source>
        <dbReference type="ARBA" id="ARBA00022679"/>
    </source>
</evidence>
<feature type="domain" description="Pyridoxamine kinase/Phosphomethylpyrimidine kinase" evidence="15">
    <location>
        <begin position="12"/>
        <end position="266"/>
    </location>
</feature>
<dbReference type="GO" id="GO:0005524">
    <property type="term" value="F:ATP binding"/>
    <property type="evidence" value="ECO:0007669"/>
    <property type="project" value="UniProtKB-KW"/>
</dbReference>
<evidence type="ECO:0000256" key="6">
    <source>
        <dbReference type="ARBA" id="ARBA00022840"/>
    </source>
</evidence>
<dbReference type="InterPro" id="IPR004399">
    <property type="entry name" value="HMP/HMP-P_kinase_dom"/>
</dbReference>
<dbReference type="EC" id="2.5.1.3" evidence="13"/>